<organism evidence="4 5">
    <name type="scientific">Poecilia formosa</name>
    <name type="common">Amazon molly</name>
    <name type="synonym">Limia formosa</name>
    <dbReference type="NCBI Taxonomy" id="48698"/>
    <lineage>
        <taxon>Eukaryota</taxon>
        <taxon>Metazoa</taxon>
        <taxon>Chordata</taxon>
        <taxon>Craniata</taxon>
        <taxon>Vertebrata</taxon>
        <taxon>Euteleostomi</taxon>
        <taxon>Actinopterygii</taxon>
        <taxon>Neopterygii</taxon>
        <taxon>Teleostei</taxon>
        <taxon>Neoteleostei</taxon>
        <taxon>Acanthomorphata</taxon>
        <taxon>Ovalentaria</taxon>
        <taxon>Atherinomorphae</taxon>
        <taxon>Cyprinodontiformes</taxon>
        <taxon>Poeciliidae</taxon>
        <taxon>Poeciliinae</taxon>
        <taxon>Poecilia</taxon>
    </lineage>
</organism>
<dbReference type="GeneTree" id="ENSGT00940000162507"/>
<feature type="compositionally biased region" description="Basic and acidic residues" evidence="1">
    <location>
        <begin position="553"/>
        <end position="563"/>
    </location>
</feature>
<feature type="domain" description="PH" evidence="2">
    <location>
        <begin position="1621"/>
        <end position="1728"/>
    </location>
</feature>
<dbReference type="Pfam" id="PF22697">
    <property type="entry name" value="SOS1_NGEF_PH"/>
    <property type="match status" value="1"/>
</dbReference>
<dbReference type="EMBL" id="AYCK01005365">
    <property type="status" value="NOT_ANNOTATED_CDS"/>
    <property type="molecule type" value="Genomic_DNA"/>
</dbReference>
<evidence type="ECO:0000313" key="4">
    <source>
        <dbReference type="Ensembl" id="ENSPFOP00000028135.1"/>
    </source>
</evidence>
<dbReference type="GO" id="GO:0005085">
    <property type="term" value="F:guanyl-nucleotide exchange factor activity"/>
    <property type="evidence" value="ECO:0007669"/>
    <property type="project" value="InterPro"/>
</dbReference>
<proteinExistence type="predicted"/>
<evidence type="ECO:0000313" key="5">
    <source>
        <dbReference type="Proteomes" id="UP000028760"/>
    </source>
</evidence>
<reference evidence="4" key="3">
    <citation type="submission" date="2025-09" db="UniProtKB">
        <authorList>
            <consortium name="Ensembl"/>
        </authorList>
    </citation>
    <scope>IDENTIFICATION</scope>
</reference>
<dbReference type="Gene3D" id="2.30.29.30">
    <property type="entry name" value="Pleckstrin-homology domain (PH domain)/Phosphotyrosine-binding domain (PTB)"/>
    <property type="match status" value="1"/>
</dbReference>
<evidence type="ECO:0000259" key="3">
    <source>
        <dbReference type="PROSITE" id="PS50010"/>
    </source>
</evidence>
<dbReference type="InterPro" id="IPR055251">
    <property type="entry name" value="SOS1_NGEF_PH"/>
</dbReference>
<dbReference type="SUPFAM" id="SSF48065">
    <property type="entry name" value="DBL homology domain (DH-domain)"/>
    <property type="match status" value="1"/>
</dbReference>
<evidence type="ECO:0000259" key="2">
    <source>
        <dbReference type="PROSITE" id="PS50003"/>
    </source>
</evidence>
<dbReference type="Pfam" id="PF00621">
    <property type="entry name" value="RhoGEF"/>
    <property type="match status" value="1"/>
</dbReference>
<dbReference type="PANTHER" id="PTHR45845">
    <property type="entry name" value="RHO GUANINE NUCLEOTIDE EXCHANGE FACTOR-RELATED"/>
    <property type="match status" value="1"/>
</dbReference>
<dbReference type="CDD" id="cd00160">
    <property type="entry name" value="RhoGEF"/>
    <property type="match status" value="1"/>
</dbReference>
<dbReference type="Ensembl" id="ENSPFOT00000030627.1">
    <property type="protein sequence ID" value="ENSPFOP00000028135.1"/>
    <property type="gene ID" value="ENSPFOG00000013960.2"/>
</dbReference>
<dbReference type="InterPro" id="IPR011993">
    <property type="entry name" value="PH-like_dom_sf"/>
</dbReference>
<dbReference type="Gene3D" id="1.20.58.60">
    <property type="match status" value="1"/>
</dbReference>
<feature type="compositionally biased region" description="Low complexity" evidence="1">
    <location>
        <begin position="1785"/>
        <end position="1811"/>
    </location>
</feature>
<protein>
    <submittedName>
        <fullName evidence="4">Uncharacterized LOC103139008</fullName>
    </submittedName>
</protein>
<dbReference type="InterPro" id="IPR001849">
    <property type="entry name" value="PH_domain"/>
</dbReference>
<feature type="region of interest" description="Disordered" evidence="1">
    <location>
        <begin position="201"/>
        <end position="232"/>
    </location>
</feature>
<feature type="region of interest" description="Disordered" evidence="1">
    <location>
        <begin position="382"/>
        <end position="409"/>
    </location>
</feature>
<feature type="region of interest" description="Disordered" evidence="1">
    <location>
        <begin position="1780"/>
        <end position="1811"/>
    </location>
</feature>
<dbReference type="InterPro" id="IPR000219">
    <property type="entry name" value="DH_dom"/>
</dbReference>
<sequence length="1811" mass="203046">NLDSVEGSIQHLLSALYPPYEATAPTLLSQLFQIIDGRYQRDALRCFLDFLVPAKHILDTVQQAACARYSNVLFLCEGWPLCLRDQVVVHLAPIDPSLLQPGDFYLQVTPFCNQSARIVVCSLLKEEGLGVEVVEETPVPETSYPCIFSSGWLDEINQDRQGSPLRQCLVATERGVVRLPWERVAVPDFVQLARCAGSSMASAAPSNSPLTPPPPPSLPDSSKTSSSDNTFPLSSSTFSVETRICPAKHGIAVSLCLVDARTSSLSQLVKIKGSEAEHKPIGWVSPHTWDSRFTGTNQNTAAKTEKPNLSGGNIIDFKVGNKGAVASENILEDKQRDSKAQKKPCTPCLARRQGGKVTKAQELRCRYRDSYQAAIQNPVTFGAENNGGTMPAMVEEDTDTSQNADKLSAEDSWRDVQNTRCDPGSCNQSPPQLGGDICKESGEINCVPCRKPKEINVTPYNDGRVQSVKSSGNFHNLGTTNPTSEIRTQTPNVLSAADGLRYPDDSNKQHRSKFSSAETSEIHMPFNHLESHQTRTTSTTTAPNFKSTPAPQNRRDTHPDRRCSSLSTAVVDTSEKCELIIVEGQNVRRKETSEPRAEIPQLHVVKCKNSTAFRLVSPKINIAEQLGTRRINSHETENPSQMNPSSSAETKRTSQQASGRPRPDHLPLGSPDPRAHPVYSGLASLTGCRDRTGRAIVELYGHDQGWESTVTSHELFQMLLYFYSITRKEIREAGMTLIFDARKKNPQPQFYKALMALHEWSPRAVNSLALLVDKDNNPQPERCPGIQTDLVTSMKALLKLAEANQLSFGLDGTAHGYCDWLELHQRLFPFVNNLHEASSLLLRAISKLEKLQMTESVQAVQQCMMDQRTLMRDVLEDSRLVGLQREGGAILARLRKESDLKYPHCEDLSDAVDSVTSLYNYVEEQAHILVQRTNASLEHLEYLLQLREMEGHFMQIQQWFTVEGERHLMEAESVEGSGDRMEQILNSFTGFLIEANDRRHHAMSLVSEAERLQQSGLLYPETGAFKTLIGTFQSDLEDFLCRAEACGRDLQIMVNICDFCEQAVELANECTDYLNLTEARNLTVQSPASPDRLILQSFQERFLHFSLDKLHEVKVLAGSLRGSRGMHVWNIAWLRFHEAQQRLQERMQELEELCHPPADPSSSCEGHFVDVVSTNIQTASPGGQSFNCFYLTSVQADAFGLSMHRDVNETIASALNRSVHPQQKVVLQNNETCDKKFLVRMKGNISVDPVSTGVKLKTQKEKEAVETVKSKNSPVCWFVSFLNRSARRTEREARKRHTSRARSERDAAALSQSHPVGCQWFPWRRGLGARSVSQDSCTARAAAAGSTLEEQGPRSPPCCSHRGQPSCRILQEAQKFQISRHGSFCSDNSCVSDGSAAGAECCKHSSLPPETYGRAFCLSGPQENASSALRVQHVMEELVFTEREYVRSLGYILTHYLPLMDRLDIPQDLRGKRGVIFGNLEKVYDFHSHYFLPELEACERQPAMVARCFLRHSESFGLYALYSKNKPQSDALILHRRHDIFKKKQQELGDLMDLSSYLLRPIQRISKYSLLLQDMLALDPTCVERDRERREIQAAADLIQFQMRHGNDLLTMDAIQDCDVNLKEQGELIRQDEFTVFFRKKKCVRRVFLFEHLILFSKTKRTDIGNDVYVYKQSFKTNDIGMTHNSGVSGLCFEIWFRRRKSEDTYTLKASSTEMKEAWTTDLERILWNQAAHSRELRLQERVFMGTSRSPFMDIQPSDAAICDRAVSYVLPGRNRGLDYPRPHSIGSGSTASTTVSQSSSSSGRGSLPPS</sequence>
<feature type="region of interest" description="Disordered" evidence="1">
    <location>
        <begin position="496"/>
        <end position="567"/>
    </location>
</feature>
<evidence type="ECO:0000256" key="1">
    <source>
        <dbReference type="SAM" id="MobiDB-lite"/>
    </source>
</evidence>
<dbReference type="SMART" id="SM00233">
    <property type="entry name" value="PH"/>
    <property type="match status" value="1"/>
</dbReference>
<dbReference type="PANTHER" id="PTHR45845:SF2">
    <property type="entry name" value="RIKEN CDNA D630003M21 GENE"/>
    <property type="match status" value="1"/>
</dbReference>
<feature type="region of interest" description="Disordered" evidence="1">
    <location>
        <begin position="626"/>
        <end position="677"/>
    </location>
</feature>
<name>A0A096M9P4_POEFO</name>
<keyword evidence="5" id="KW-1185">Reference proteome</keyword>
<dbReference type="InterPro" id="IPR035899">
    <property type="entry name" value="DBL_dom_sf"/>
</dbReference>
<reference evidence="5" key="1">
    <citation type="submission" date="2013-10" db="EMBL/GenBank/DDBJ databases">
        <authorList>
            <person name="Schartl M."/>
            <person name="Warren W."/>
        </authorList>
    </citation>
    <scope>NUCLEOTIDE SEQUENCE [LARGE SCALE GENOMIC DNA]</scope>
    <source>
        <strain evidence="5">female</strain>
    </source>
</reference>
<dbReference type="PROSITE" id="PS50010">
    <property type="entry name" value="DH_2"/>
    <property type="match status" value="1"/>
</dbReference>
<dbReference type="SUPFAM" id="SSF50729">
    <property type="entry name" value="PH domain-like"/>
    <property type="match status" value="1"/>
</dbReference>
<feature type="domain" description="DH" evidence="3">
    <location>
        <begin position="1430"/>
        <end position="1609"/>
    </location>
</feature>
<dbReference type="Proteomes" id="UP000028760">
    <property type="component" value="Unassembled WGS sequence"/>
</dbReference>
<dbReference type="Gene3D" id="1.20.900.10">
    <property type="entry name" value="Dbl homology (DH) domain"/>
    <property type="match status" value="1"/>
</dbReference>
<feature type="region of interest" description="Disordered" evidence="1">
    <location>
        <begin position="1288"/>
        <end position="1310"/>
    </location>
</feature>
<dbReference type="CDD" id="cd13242">
    <property type="entry name" value="PH_puratrophin-1"/>
    <property type="match status" value="1"/>
</dbReference>
<dbReference type="SMART" id="SM00325">
    <property type="entry name" value="RhoGEF"/>
    <property type="match status" value="1"/>
</dbReference>
<dbReference type="OMA" id="QVWNVAW"/>
<feature type="compositionally biased region" description="Polar residues" evidence="1">
    <location>
        <begin position="542"/>
        <end position="551"/>
    </location>
</feature>
<dbReference type="InterPro" id="IPR052231">
    <property type="entry name" value="Rho_GEF_signaling-related"/>
</dbReference>
<accession>A0A096M9P4</accession>
<feature type="compositionally biased region" description="Low complexity" evidence="1">
    <location>
        <begin position="219"/>
        <end position="229"/>
    </location>
</feature>
<reference evidence="4" key="2">
    <citation type="submission" date="2025-08" db="UniProtKB">
        <authorList>
            <consortium name="Ensembl"/>
        </authorList>
    </citation>
    <scope>IDENTIFICATION</scope>
</reference>
<feature type="compositionally biased region" description="Polar residues" evidence="1">
    <location>
        <begin position="638"/>
        <end position="658"/>
    </location>
</feature>
<dbReference type="PROSITE" id="PS50003">
    <property type="entry name" value="PH_DOMAIN"/>
    <property type="match status" value="1"/>
</dbReference>